<evidence type="ECO:0000259" key="11">
    <source>
        <dbReference type="PROSITE" id="PS50089"/>
    </source>
</evidence>
<gene>
    <name evidence="13" type="ORF">N7492_010467</name>
</gene>
<dbReference type="InterPro" id="IPR038718">
    <property type="entry name" value="SNF2-like_sf"/>
</dbReference>
<dbReference type="Pfam" id="PF00176">
    <property type="entry name" value="SNF2-rel_dom"/>
    <property type="match status" value="1"/>
</dbReference>
<feature type="region of interest" description="Disordered" evidence="10">
    <location>
        <begin position="856"/>
        <end position="876"/>
    </location>
</feature>
<dbReference type="Gene3D" id="3.40.50.10810">
    <property type="entry name" value="Tandem AAA-ATPase domain"/>
    <property type="match status" value="1"/>
</dbReference>
<organism evidence="13 14">
    <name type="scientific">Penicillium capsulatum</name>
    <dbReference type="NCBI Taxonomy" id="69766"/>
    <lineage>
        <taxon>Eukaryota</taxon>
        <taxon>Fungi</taxon>
        <taxon>Dikarya</taxon>
        <taxon>Ascomycota</taxon>
        <taxon>Pezizomycotina</taxon>
        <taxon>Eurotiomycetes</taxon>
        <taxon>Eurotiomycetidae</taxon>
        <taxon>Eurotiales</taxon>
        <taxon>Aspergillaceae</taxon>
        <taxon>Penicillium</taxon>
    </lineage>
</organism>
<dbReference type="OrthoDB" id="1699231at2759"/>
<comment type="caution">
    <text evidence="13">The sequence shown here is derived from an EMBL/GenBank/DDBJ whole genome shotgun (WGS) entry which is preliminary data.</text>
</comment>
<dbReference type="PROSITE" id="PS51194">
    <property type="entry name" value="HELICASE_CTER"/>
    <property type="match status" value="1"/>
</dbReference>
<evidence type="ECO:0000256" key="1">
    <source>
        <dbReference type="ARBA" id="ARBA00007025"/>
    </source>
</evidence>
<dbReference type="GO" id="GO:0004386">
    <property type="term" value="F:helicase activity"/>
    <property type="evidence" value="ECO:0007669"/>
    <property type="project" value="UniProtKB-KW"/>
</dbReference>
<evidence type="ECO:0000313" key="13">
    <source>
        <dbReference type="EMBL" id="KAJ5152172.1"/>
    </source>
</evidence>
<dbReference type="GO" id="GO:0005634">
    <property type="term" value="C:nucleus"/>
    <property type="evidence" value="ECO:0007669"/>
    <property type="project" value="TreeGrafter"/>
</dbReference>
<feature type="compositionally biased region" description="Polar residues" evidence="10">
    <location>
        <begin position="212"/>
        <end position="228"/>
    </location>
</feature>
<evidence type="ECO:0000256" key="8">
    <source>
        <dbReference type="ARBA" id="ARBA00022840"/>
    </source>
</evidence>
<reference evidence="13" key="2">
    <citation type="journal article" date="2023" name="IMA Fungus">
        <title>Comparative genomic study of the Penicillium genus elucidates a diverse pangenome and 15 lateral gene transfer events.</title>
        <authorList>
            <person name="Petersen C."/>
            <person name="Sorensen T."/>
            <person name="Nielsen M.R."/>
            <person name="Sondergaard T.E."/>
            <person name="Sorensen J.L."/>
            <person name="Fitzpatrick D.A."/>
            <person name="Frisvad J.C."/>
            <person name="Nielsen K.L."/>
        </authorList>
    </citation>
    <scope>NUCLEOTIDE SEQUENCE</scope>
    <source>
        <strain evidence="13">IBT 21917</strain>
    </source>
</reference>
<dbReference type="Gene3D" id="3.40.50.300">
    <property type="entry name" value="P-loop containing nucleotide triphosphate hydrolases"/>
    <property type="match status" value="1"/>
</dbReference>
<feature type="compositionally biased region" description="Basic residues" evidence="10">
    <location>
        <begin position="824"/>
        <end position="835"/>
    </location>
</feature>
<dbReference type="InterPro" id="IPR001841">
    <property type="entry name" value="Znf_RING"/>
</dbReference>
<proteinExistence type="inferred from homology"/>
<dbReference type="SMART" id="SM00487">
    <property type="entry name" value="DEXDc"/>
    <property type="match status" value="1"/>
</dbReference>
<accession>A0A9W9HP75</accession>
<dbReference type="InterPro" id="IPR014001">
    <property type="entry name" value="Helicase_ATP-bd"/>
</dbReference>
<dbReference type="SUPFAM" id="SSF57850">
    <property type="entry name" value="RING/U-box"/>
    <property type="match status" value="1"/>
</dbReference>
<dbReference type="GO" id="GO:0006281">
    <property type="term" value="P:DNA repair"/>
    <property type="evidence" value="ECO:0007669"/>
    <property type="project" value="TreeGrafter"/>
</dbReference>
<feature type="region of interest" description="Disordered" evidence="10">
    <location>
        <begin position="174"/>
        <end position="228"/>
    </location>
</feature>
<keyword evidence="4 9" id="KW-0863">Zinc-finger</keyword>
<dbReference type="Gene3D" id="3.30.40.10">
    <property type="entry name" value="Zinc/RING finger domain, C3HC4 (zinc finger)"/>
    <property type="match status" value="1"/>
</dbReference>
<name>A0A9W9HP75_9EURO</name>
<dbReference type="GO" id="GO:0008270">
    <property type="term" value="F:zinc ion binding"/>
    <property type="evidence" value="ECO:0007669"/>
    <property type="project" value="UniProtKB-KW"/>
</dbReference>
<dbReference type="CDD" id="cd18793">
    <property type="entry name" value="SF2_C_SNF"/>
    <property type="match status" value="1"/>
</dbReference>
<dbReference type="InterPro" id="IPR049730">
    <property type="entry name" value="SNF2/RAD54-like_C"/>
</dbReference>
<feature type="region of interest" description="Disordered" evidence="10">
    <location>
        <begin position="1"/>
        <end position="42"/>
    </location>
</feature>
<evidence type="ECO:0000256" key="7">
    <source>
        <dbReference type="ARBA" id="ARBA00022833"/>
    </source>
</evidence>
<keyword evidence="5" id="KW-0378">Hydrolase</keyword>
<evidence type="ECO:0000256" key="4">
    <source>
        <dbReference type="ARBA" id="ARBA00022771"/>
    </source>
</evidence>
<evidence type="ECO:0000256" key="6">
    <source>
        <dbReference type="ARBA" id="ARBA00022806"/>
    </source>
</evidence>
<protein>
    <submittedName>
        <fullName evidence="13">Uncharacterized protein</fullName>
    </submittedName>
</protein>
<reference evidence="13" key="1">
    <citation type="submission" date="2022-11" db="EMBL/GenBank/DDBJ databases">
        <authorList>
            <person name="Petersen C."/>
        </authorList>
    </citation>
    <scope>NUCLEOTIDE SEQUENCE</scope>
    <source>
        <strain evidence="13">IBT 21917</strain>
    </source>
</reference>
<dbReference type="PANTHER" id="PTHR45626">
    <property type="entry name" value="TRANSCRIPTION TERMINATION FACTOR 2-RELATED"/>
    <property type="match status" value="1"/>
</dbReference>
<evidence type="ECO:0000259" key="12">
    <source>
        <dbReference type="PROSITE" id="PS51194"/>
    </source>
</evidence>
<dbReference type="Proteomes" id="UP001146351">
    <property type="component" value="Unassembled WGS sequence"/>
</dbReference>
<dbReference type="InterPro" id="IPR027417">
    <property type="entry name" value="P-loop_NTPase"/>
</dbReference>
<feature type="domain" description="Helicase C-terminal" evidence="12">
    <location>
        <begin position="900"/>
        <end position="1057"/>
    </location>
</feature>
<feature type="compositionally biased region" description="Acidic residues" evidence="10">
    <location>
        <begin position="112"/>
        <end position="122"/>
    </location>
</feature>
<dbReference type="InterPro" id="IPR001650">
    <property type="entry name" value="Helicase_C-like"/>
</dbReference>
<dbReference type="InterPro" id="IPR017907">
    <property type="entry name" value="Znf_RING_CS"/>
</dbReference>
<feature type="region of interest" description="Disordered" evidence="10">
    <location>
        <begin position="91"/>
        <end position="122"/>
    </location>
</feature>
<feature type="domain" description="RING-type" evidence="11">
    <location>
        <begin position="749"/>
        <end position="795"/>
    </location>
</feature>
<keyword evidence="6" id="KW-0347">Helicase</keyword>
<evidence type="ECO:0000256" key="10">
    <source>
        <dbReference type="SAM" id="MobiDB-lite"/>
    </source>
</evidence>
<dbReference type="PROSITE" id="PS50089">
    <property type="entry name" value="ZF_RING_2"/>
    <property type="match status" value="1"/>
</dbReference>
<dbReference type="SMART" id="SM00490">
    <property type="entry name" value="HELICc"/>
    <property type="match status" value="1"/>
</dbReference>
<feature type="region of interest" description="Disordered" evidence="10">
    <location>
        <begin position="818"/>
        <end position="843"/>
    </location>
</feature>
<sequence length="1085" mass="122359">MSHSGVSGDLGDLTGSNESPEGRHDQSQESPEGQYQANDFFVTADSMGLGPMQAVADYTYDNRINTISYGQTLFSSDQNDESSTFIEDASDVVPRQDDGDPPTEANVNCSDSDSDWPDDADPEQEAKFAAASSYFHALRNPSQEDFVEFRKAQRDEYCRQKMLEIRRNAKDSKYGKPVLSNTASDLPALSADCSGESEHPQNEDSPVDENRTSGPSNPSIRSAPTSKSACAGQKSILISGKEKKKAMEVGLASLIGVNELTIELYFRGRNIQDVLAESSHDDVKLIFGISDIIATANASTSMPAMHVSKHKDKAKALTELVASIPSKNKGEARSDKKDVQEALKAFTRPPRLAEDNRWKLKGLNTTLMYHQVLAVGWMRKRETSPTYPLGGLLCDTMGFGKTLTSLANIMDGRQTDSPNKPLTLIVVPTSLRAHWAQQIQTHCNRVQFGIPYEYGNHLRFNEDLTLESLRKHDLVLTTYEVVRQSYPCLKPPQGPKYDDAIAKWWIEKYDQEIGLLHKIKWDRIILDGNAVEEFYPYFRFLGVAKSFSEFTFIRQFWDGDEDSKQRLINTLRSIIHRKTHESRLFGSPIIRLPTITQENVMVDFSKAEWLLYRKIADFYVEEINDLAGSGNVMSHSQLSRILAMFLKLRMFSSHLLAAQDLVQYLLRRDDDTLQWLTSLAEGHDSDDVSIQISKLILGMWRAGTIEAQPPEPDEVVTMHPMGDLGMLIKNYRTMMAQASDEQQAARYKCPFCASDPLPAIITSCKHLYCEECYNALPDQYGKTETEKPRVCCSCEVPIEEAAFWSSFDRINQFKGLVQPNSASSRKRRRESKAKKTFQTASASRPFKKAFRGAKPYGMFQSSSNDPNGPEENDYKSNAKDLIPNWIPEIGPTMPAAKITKMRDIIKSWIQQDAKAKIVVFTYFLDTLELIRLMCKREGWVSNKLCGKMSESARNSNVTDFQQNEDTKILVATTKTGGYGIDLSVANKCILMDLWWNEAAYGRLLRLNQTREMECIKLVAAGSYDQRMLDIQKRKAKNIDEFMNLKVLEDRATIKELLGYFGTVKDVRGGGFRIDRPEAFEAEQTS</sequence>
<dbReference type="Pfam" id="PF00271">
    <property type="entry name" value="Helicase_C"/>
    <property type="match status" value="1"/>
</dbReference>
<keyword evidence="3" id="KW-0547">Nucleotide-binding</keyword>
<evidence type="ECO:0000313" key="14">
    <source>
        <dbReference type="Proteomes" id="UP001146351"/>
    </source>
</evidence>
<dbReference type="GO" id="GO:0005524">
    <property type="term" value="F:ATP binding"/>
    <property type="evidence" value="ECO:0007669"/>
    <property type="project" value="UniProtKB-KW"/>
</dbReference>
<keyword evidence="8" id="KW-0067">ATP-binding</keyword>
<dbReference type="EMBL" id="JAPQKO010000008">
    <property type="protein sequence ID" value="KAJ5152172.1"/>
    <property type="molecule type" value="Genomic_DNA"/>
</dbReference>
<dbReference type="GO" id="GO:0008094">
    <property type="term" value="F:ATP-dependent activity, acting on DNA"/>
    <property type="evidence" value="ECO:0007669"/>
    <property type="project" value="TreeGrafter"/>
</dbReference>
<keyword evidence="7" id="KW-0862">Zinc</keyword>
<evidence type="ECO:0000256" key="5">
    <source>
        <dbReference type="ARBA" id="ARBA00022801"/>
    </source>
</evidence>
<evidence type="ECO:0000256" key="9">
    <source>
        <dbReference type="PROSITE-ProRule" id="PRU00175"/>
    </source>
</evidence>
<evidence type="ECO:0000256" key="3">
    <source>
        <dbReference type="ARBA" id="ARBA00022741"/>
    </source>
</evidence>
<dbReference type="SUPFAM" id="SSF52540">
    <property type="entry name" value="P-loop containing nucleoside triphosphate hydrolases"/>
    <property type="match status" value="2"/>
</dbReference>
<dbReference type="InterPro" id="IPR000330">
    <property type="entry name" value="SNF2_N"/>
</dbReference>
<evidence type="ECO:0000256" key="2">
    <source>
        <dbReference type="ARBA" id="ARBA00022723"/>
    </source>
</evidence>
<comment type="similarity">
    <text evidence="1">Belongs to the SNF2/RAD54 helicase family.</text>
</comment>
<keyword evidence="2" id="KW-0479">Metal-binding</keyword>
<dbReference type="InterPro" id="IPR013083">
    <property type="entry name" value="Znf_RING/FYVE/PHD"/>
</dbReference>
<keyword evidence="14" id="KW-1185">Reference proteome</keyword>
<dbReference type="PANTHER" id="PTHR45626:SF17">
    <property type="entry name" value="HELICASE-LIKE TRANSCRIPTION FACTOR"/>
    <property type="match status" value="1"/>
</dbReference>
<dbReference type="GO" id="GO:0016787">
    <property type="term" value="F:hydrolase activity"/>
    <property type="evidence" value="ECO:0007669"/>
    <property type="project" value="UniProtKB-KW"/>
</dbReference>
<dbReference type="PROSITE" id="PS00518">
    <property type="entry name" value="ZF_RING_1"/>
    <property type="match status" value="1"/>
</dbReference>
<dbReference type="AlphaFoldDB" id="A0A9W9HP75"/>
<dbReference type="InterPro" id="IPR050628">
    <property type="entry name" value="SNF2_RAD54_helicase_TF"/>
</dbReference>
<feature type="compositionally biased region" description="Polar residues" evidence="10">
    <location>
        <begin position="28"/>
        <end position="37"/>
    </location>
</feature>